<dbReference type="EMBL" id="LXZO01000077">
    <property type="protein sequence ID" value="PAY47751.1"/>
    <property type="molecule type" value="Genomic_DNA"/>
</dbReference>
<evidence type="ECO:0000313" key="2">
    <source>
        <dbReference type="Proteomes" id="UP000218139"/>
    </source>
</evidence>
<dbReference type="Proteomes" id="UP000218139">
    <property type="component" value="Unassembled WGS sequence"/>
</dbReference>
<proteinExistence type="predicted"/>
<dbReference type="AlphaFoldDB" id="A0A9X6XLT0"/>
<evidence type="ECO:0000313" key="1">
    <source>
        <dbReference type="EMBL" id="PAY47751.1"/>
    </source>
</evidence>
<protein>
    <submittedName>
        <fullName evidence="1">Uncharacterized protein</fullName>
    </submittedName>
</protein>
<name>A0A9X6XLT0_9LACO</name>
<comment type="caution">
    <text evidence="1">The sequence shown here is derived from an EMBL/GenBank/DDBJ whole genome shotgun (WGS) entry which is preliminary data.</text>
</comment>
<organism evidence="1 2">
    <name type="scientific">Ligilactobacillus salivarius</name>
    <dbReference type="NCBI Taxonomy" id="1624"/>
    <lineage>
        <taxon>Bacteria</taxon>
        <taxon>Bacillati</taxon>
        <taxon>Bacillota</taxon>
        <taxon>Bacilli</taxon>
        <taxon>Lactobacillales</taxon>
        <taxon>Lactobacillaceae</taxon>
        <taxon>Ligilactobacillus</taxon>
    </lineage>
</organism>
<accession>A0A9X6XLT0</accession>
<reference evidence="1 2" key="1">
    <citation type="submission" date="2016-05" db="EMBL/GenBank/DDBJ databases">
        <authorList>
            <person name="Lee J.-Y."/>
            <person name="Kim E.B."/>
            <person name="Choi Y.-J."/>
        </authorList>
    </citation>
    <scope>NUCLEOTIDE SEQUENCE [LARGE SCALE GENOMIC DNA]</scope>
    <source>
        <strain evidence="1 2">KLA006</strain>
    </source>
</reference>
<gene>
    <name evidence="1" type="ORF">A8C52_05655</name>
</gene>
<sequence length="61" mass="7051">MGLEKAIKHGKEHRKSYYGAKAVDQTCRNHGSCPWCMGNRLYHRRKLEQAASDSVKDYLVK</sequence>
<dbReference type="RefSeq" id="WP_086201724.1">
    <property type="nucleotide sequence ID" value="NZ_LXZG01000145.1"/>
</dbReference>